<sequence length="309" mass="33046">MAHTRSRRRHPFRSLRREAPSIVAVLAARTDFAAMTGYRTFAFRDHDAYLRQTEVLLRALASQGVHARVAFFDTGEYALFCEEERLDPDSAASRTRYAAEVAAAGVTVPYEGQRIDELVPLLLDAHASRRTWEEVTALLADAGGGTYDSGPPAPGQAAFDRAAEALTRLLEAAGSGTHHVVCSVHPPGTAAPLCAALRVERVHDGRLRMADSEALLLCGVLAAGLATGSPGGVVLRSELRSEPAPPSEPPGPETVRGWCLRDGWLRPLTEAEVFAAYCTDADTGEPVPPEPGVSYAAGYALPRRGGEPR</sequence>
<dbReference type="RefSeq" id="WP_208881258.1">
    <property type="nucleotide sequence ID" value="NZ_CP031320.1"/>
</dbReference>
<dbReference type="Proteomes" id="UP000254425">
    <property type="component" value="Chromosome"/>
</dbReference>
<accession>A0A345XUB1</accession>
<evidence type="ECO:0000313" key="2">
    <source>
        <dbReference type="EMBL" id="AXK35227.1"/>
    </source>
</evidence>
<reference evidence="2 3" key="1">
    <citation type="submission" date="2018-07" db="EMBL/GenBank/DDBJ databases">
        <title>Draft genome of the type strain Streptomyces armeniacus ATCC 15676.</title>
        <authorList>
            <person name="Labana P."/>
            <person name="Gosse J.T."/>
            <person name="Boddy C.N."/>
        </authorList>
    </citation>
    <scope>NUCLEOTIDE SEQUENCE [LARGE SCALE GENOMIC DNA]</scope>
    <source>
        <strain evidence="2 3">ATCC 15676</strain>
    </source>
</reference>
<name>A0A345XUB1_9ACTN</name>
<keyword evidence="3" id="KW-1185">Reference proteome</keyword>
<gene>
    <name evidence="2" type="ORF">DVA86_23900</name>
</gene>
<feature type="region of interest" description="Disordered" evidence="1">
    <location>
        <begin position="282"/>
        <end position="309"/>
    </location>
</feature>
<protein>
    <submittedName>
        <fullName evidence="2">Uncharacterized protein</fullName>
    </submittedName>
</protein>
<dbReference type="AlphaFoldDB" id="A0A345XUB1"/>
<dbReference type="KEGG" id="sarm:DVA86_23900"/>
<organism evidence="2 3">
    <name type="scientific">Streptomyces armeniacus</name>
    <dbReference type="NCBI Taxonomy" id="83291"/>
    <lineage>
        <taxon>Bacteria</taxon>
        <taxon>Bacillati</taxon>
        <taxon>Actinomycetota</taxon>
        <taxon>Actinomycetes</taxon>
        <taxon>Kitasatosporales</taxon>
        <taxon>Streptomycetaceae</taxon>
        <taxon>Streptomyces</taxon>
    </lineage>
</organism>
<evidence type="ECO:0000313" key="3">
    <source>
        <dbReference type="Proteomes" id="UP000254425"/>
    </source>
</evidence>
<dbReference type="EMBL" id="CP031320">
    <property type="protein sequence ID" value="AXK35227.1"/>
    <property type="molecule type" value="Genomic_DNA"/>
</dbReference>
<evidence type="ECO:0000256" key="1">
    <source>
        <dbReference type="SAM" id="MobiDB-lite"/>
    </source>
</evidence>
<proteinExistence type="predicted"/>